<reference evidence="1 2" key="1">
    <citation type="submission" date="2017-06" db="EMBL/GenBank/DDBJ databases">
        <title>Cmopartive genomic analysis of Ambrosia Fusariam Clade fungi.</title>
        <authorList>
            <person name="Stajich J.E."/>
            <person name="Carrillo J."/>
            <person name="Kijimoto T."/>
            <person name="Eskalen A."/>
            <person name="O'Donnell K."/>
            <person name="Kasson M."/>
        </authorList>
    </citation>
    <scope>NUCLEOTIDE SEQUENCE [LARGE SCALE GENOMIC DNA]</scope>
    <source>
        <strain evidence="1 2">NRRL 20438</strain>
    </source>
</reference>
<sequence>MNNLNDCPEFTCGIASSRSGHWFHKLNHGMPILSGFSVDVVCLIEHVRETESGYKVYMSGCAYIRFRKQQRHLTRRMVTSTRTLRRSGAPKSMLLMAVRADQVHFGLCLVPPRTHQAGINASRNPRCNAEVPR</sequence>
<dbReference type="Proteomes" id="UP000288429">
    <property type="component" value="Unassembled WGS sequence"/>
</dbReference>
<dbReference type="AlphaFoldDB" id="A0A428SKT2"/>
<organism evidence="1 2">
    <name type="scientific">Fusarium ambrosium</name>
    <dbReference type="NCBI Taxonomy" id="131363"/>
    <lineage>
        <taxon>Eukaryota</taxon>
        <taxon>Fungi</taxon>
        <taxon>Dikarya</taxon>
        <taxon>Ascomycota</taxon>
        <taxon>Pezizomycotina</taxon>
        <taxon>Sordariomycetes</taxon>
        <taxon>Hypocreomycetidae</taxon>
        <taxon>Hypocreales</taxon>
        <taxon>Nectriaceae</taxon>
        <taxon>Fusarium</taxon>
        <taxon>Fusarium solani species complex</taxon>
    </lineage>
</organism>
<evidence type="ECO:0000313" key="2">
    <source>
        <dbReference type="Proteomes" id="UP000288429"/>
    </source>
</evidence>
<name>A0A428SKT2_9HYPO</name>
<proteinExistence type="predicted"/>
<protein>
    <submittedName>
        <fullName evidence="1">Uncharacterized protein</fullName>
    </submittedName>
</protein>
<accession>A0A428SKT2</accession>
<dbReference type="EMBL" id="NIZV01000429">
    <property type="protein sequence ID" value="RSL90408.1"/>
    <property type="molecule type" value="Genomic_DNA"/>
</dbReference>
<comment type="caution">
    <text evidence="1">The sequence shown here is derived from an EMBL/GenBank/DDBJ whole genome shotgun (WGS) entry which is preliminary data.</text>
</comment>
<keyword evidence="2" id="KW-1185">Reference proteome</keyword>
<gene>
    <name evidence="1" type="ORF">CDV31_015683</name>
</gene>
<evidence type="ECO:0000313" key="1">
    <source>
        <dbReference type="EMBL" id="RSL90408.1"/>
    </source>
</evidence>